<keyword evidence="2" id="KW-0677">Repeat</keyword>
<dbReference type="GeneTree" id="ENSGT01150000290020"/>
<dbReference type="PANTHER" id="PTHR44592">
    <property type="entry name" value="NUDIX HYDROLASE DOMAIN-CONTAINING PROTEIN"/>
    <property type="match status" value="1"/>
</dbReference>
<reference evidence="7" key="2">
    <citation type="journal article" date="2007" name="PLoS Biol.">
        <title>Survey sequencing and comparative analysis of the elephant shark (Callorhinchus milii) genome.</title>
        <authorList>
            <person name="Venkatesh B."/>
            <person name="Kirkness E.F."/>
            <person name="Loh Y.H."/>
            <person name="Halpern A.L."/>
            <person name="Lee A.P."/>
            <person name="Johnson J."/>
            <person name="Dandona N."/>
            <person name="Viswanathan L.D."/>
            <person name="Tay A."/>
            <person name="Venter J.C."/>
            <person name="Strausberg R.L."/>
            <person name="Brenner S."/>
        </authorList>
    </citation>
    <scope>NUCLEOTIDE SEQUENCE [LARGE SCALE GENOMIC DNA]</scope>
</reference>
<dbReference type="PANTHER" id="PTHR44592:SF3">
    <property type="entry name" value="SECRETED PROTEIN"/>
    <property type="match status" value="1"/>
</dbReference>
<evidence type="ECO:0000256" key="2">
    <source>
        <dbReference type="ARBA" id="ARBA00022737"/>
    </source>
</evidence>
<evidence type="ECO:0000313" key="6">
    <source>
        <dbReference type="Ensembl" id="ENSCMIP00000003582.1"/>
    </source>
</evidence>
<dbReference type="GO" id="GO:0003723">
    <property type="term" value="F:RNA binding"/>
    <property type="evidence" value="ECO:0007669"/>
    <property type="project" value="InterPro"/>
</dbReference>
<reference evidence="7" key="1">
    <citation type="journal article" date="2006" name="Science">
        <title>Ancient noncoding elements conserved in the human genome.</title>
        <authorList>
            <person name="Venkatesh B."/>
            <person name="Kirkness E.F."/>
            <person name="Loh Y.H."/>
            <person name="Halpern A.L."/>
            <person name="Lee A.P."/>
            <person name="Johnson J."/>
            <person name="Dandona N."/>
            <person name="Viswanathan L.D."/>
            <person name="Tay A."/>
            <person name="Venter J.C."/>
            <person name="Strausberg R.L."/>
            <person name="Brenner S."/>
        </authorList>
    </citation>
    <scope>NUCLEOTIDE SEQUENCE [LARGE SCALE GENOMIC DNA]</scope>
</reference>
<dbReference type="InterPro" id="IPR001876">
    <property type="entry name" value="Znf_RanBP2"/>
</dbReference>
<reference evidence="6" key="4">
    <citation type="submission" date="2025-08" db="UniProtKB">
        <authorList>
            <consortium name="Ensembl"/>
        </authorList>
    </citation>
    <scope>IDENTIFICATION</scope>
</reference>
<keyword evidence="3" id="KW-0863">Zinc-finger</keyword>
<dbReference type="Pfam" id="PF22493">
    <property type="entry name" value="PUF_NOP9"/>
    <property type="match status" value="1"/>
</dbReference>
<evidence type="ECO:0000256" key="1">
    <source>
        <dbReference type="ARBA" id="ARBA00022723"/>
    </source>
</evidence>
<dbReference type="AlphaFoldDB" id="A0A4W3GKG6"/>
<dbReference type="STRING" id="7868.ENSCMIP00000003582"/>
<dbReference type="Proteomes" id="UP000314986">
    <property type="component" value="Unassembled WGS sequence"/>
</dbReference>
<dbReference type="InterPro" id="IPR001313">
    <property type="entry name" value="Pumilio_RNA-bd_rpt"/>
</dbReference>
<reference evidence="6" key="5">
    <citation type="submission" date="2025-09" db="UniProtKB">
        <authorList>
            <consortium name="Ensembl"/>
        </authorList>
    </citation>
    <scope>IDENTIFICATION</scope>
</reference>
<feature type="domain" description="RanBP2-type" evidence="5">
    <location>
        <begin position="193"/>
        <end position="212"/>
    </location>
</feature>
<sequence length="277" mass="29786">MMFAETEGILSSLSGLSPAQRLPLACHPSGSHVLSAFLTSPTITASHRAQLSNSFSVSTCVCVCVCLRECVLVFHTLSLSLSHSLCLSVSLSVSLSFSHSLSLSVSLSLTLSVSVSLTLSFSLTVSLSVSHSLSLSVSLSVLSLSLSLTLSLCLSLSLSVSHSLSLSLTLSLCLSLSLRLSHSLSLSLIDQSWECGHCTYLNTKTGRICSMCHRTSVHTPSPGAERERETLGKGSTEIENEIKERKRQEEMRNEGQRLIQLIRVSDKHTLQAKHTVT</sequence>
<dbReference type="InterPro" id="IPR036443">
    <property type="entry name" value="Znf_RanBP2_sf"/>
</dbReference>
<keyword evidence="1" id="KW-0479">Metal-binding</keyword>
<keyword evidence="4" id="KW-0862">Zinc</keyword>
<evidence type="ECO:0000256" key="3">
    <source>
        <dbReference type="ARBA" id="ARBA00022771"/>
    </source>
</evidence>
<accession>A0A4W3GKG6</accession>
<reference evidence="7" key="3">
    <citation type="journal article" date="2014" name="Nature">
        <title>Elephant shark genome provides unique insights into gnathostome evolution.</title>
        <authorList>
            <consortium name="International Elephant Shark Genome Sequencing Consortium"/>
            <person name="Venkatesh B."/>
            <person name="Lee A.P."/>
            <person name="Ravi V."/>
            <person name="Maurya A.K."/>
            <person name="Lian M.M."/>
            <person name="Swann J.B."/>
            <person name="Ohta Y."/>
            <person name="Flajnik M.F."/>
            <person name="Sutoh Y."/>
            <person name="Kasahara M."/>
            <person name="Hoon S."/>
            <person name="Gangu V."/>
            <person name="Roy S.W."/>
            <person name="Irimia M."/>
            <person name="Korzh V."/>
            <person name="Kondrychyn I."/>
            <person name="Lim Z.W."/>
            <person name="Tay B.H."/>
            <person name="Tohari S."/>
            <person name="Kong K.W."/>
            <person name="Ho S."/>
            <person name="Lorente-Galdos B."/>
            <person name="Quilez J."/>
            <person name="Marques-Bonet T."/>
            <person name="Raney B.J."/>
            <person name="Ingham P.W."/>
            <person name="Tay A."/>
            <person name="Hillier L.W."/>
            <person name="Minx P."/>
            <person name="Boehm T."/>
            <person name="Wilson R.K."/>
            <person name="Brenner S."/>
            <person name="Warren W.C."/>
        </authorList>
    </citation>
    <scope>NUCLEOTIDE SEQUENCE [LARGE SCALE GENOMIC DNA]</scope>
</reference>
<dbReference type="PROSITE" id="PS01358">
    <property type="entry name" value="ZF_RANBP2_1"/>
    <property type="match status" value="1"/>
</dbReference>
<dbReference type="Ensembl" id="ENSCMIT00000003721.1">
    <property type="protein sequence ID" value="ENSCMIP00000003582.1"/>
    <property type="gene ID" value="ENSCMIG00000002160.1"/>
</dbReference>
<dbReference type="SUPFAM" id="SSF90209">
    <property type="entry name" value="Ran binding protein zinc finger-like"/>
    <property type="match status" value="1"/>
</dbReference>
<keyword evidence="7" id="KW-1185">Reference proteome</keyword>
<evidence type="ECO:0000259" key="5">
    <source>
        <dbReference type="PROSITE" id="PS01358"/>
    </source>
</evidence>
<dbReference type="InParanoid" id="A0A4W3GKG6"/>
<evidence type="ECO:0000313" key="7">
    <source>
        <dbReference type="Proteomes" id="UP000314986"/>
    </source>
</evidence>
<evidence type="ECO:0000256" key="4">
    <source>
        <dbReference type="ARBA" id="ARBA00022833"/>
    </source>
</evidence>
<organism evidence="6 7">
    <name type="scientific">Callorhinchus milii</name>
    <name type="common">Ghost shark</name>
    <dbReference type="NCBI Taxonomy" id="7868"/>
    <lineage>
        <taxon>Eukaryota</taxon>
        <taxon>Metazoa</taxon>
        <taxon>Chordata</taxon>
        <taxon>Craniata</taxon>
        <taxon>Vertebrata</taxon>
        <taxon>Chondrichthyes</taxon>
        <taxon>Holocephali</taxon>
        <taxon>Chimaeriformes</taxon>
        <taxon>Callorhinchidae</taxon>
        <taxon>Callorhinchus</taxon>
    </lineage>
</organism>
<name>A0A4W3GKG6_CALMI</name>
<protein>
    <recommendedName>
        <fullName evidence="5">RanBP2-type domain-containing protein</fullName>
    </recommendedName>
</protein>
<proteinExistence type="predicted"/>
<dbReference type="SMART" id="SM00547">
    <property type="entry name" value="ZnF_RBZ"/>
    <property type="match status" value="1"/>
</dbReference>
<dbReference type="GO" id="GO:0008270">
    <property type="term" value="F:zinc ion binding"/>
    <property type="evidence" value="ECO:0007669"/>
    <property type="project" value="UniProtKB-KW"/>
</dbReference>